<evidence type="ECO:0000313" key="2">
    <source>
        <dbReference type="Proteomes" id="UP000236370"/>
    </source>
</evidence>
<dbReference type="Proteomes" id="UP000236370">
    <property type="component" value="Unassembled WGS sequence"/>
</dbReference>
<organism evidence="1 2">
    <name type="scientific">Pan troglodytes</name>
    <name type="common">Chimpanzee</name>
    <dbReference type="NCBI Taxonomy" id="9598"/>
    <lineage>
        <taxon>Eukaryota</taxon>
        <taxon>Metazoa</taxon>
        <taxon>Chordata</taxon>
        <taxon>Craniata</taxon>
        <taxon>Vertebrata</taxon>
        <taxon>Euteleostomi</taxon>
        <taxon>Mammalia</taxon>
        <taxon>Eutheria</taxon>
        <taxon>Euarchontoglires</taxon>
        <taxon>Primates</taxon>
        <taxon>Haplorrhini</taxon>
        <taxon>Catarrhini</taxon>
        <taxon>Hominidae</taxon>
        <taxon>Pan</taxon>
    </lineage>
</organism>
<dbReference type="Pfam" id="PF15387">
    <property type="entry name" value="DUF4611"/>
    <property type="match status" value="1"/>
</dbReference>
<dbReference type="AlphaFoldDB" id="A0A2J8QMT1"/>
<dbReference type="PANTHER" id="PTHR37363">
    <property type="entry name" value="EKC/KEOPS COMPLEX SUBUNIT GON7"/>
    <property type="match status" value="1"/>
</dbReference>
<protein>
    <submittedName>
        <fullName evidence="1">GON7 isoform 2</fullName>
    </submittedName>
</protein>
<comment type="caution">
    <text evidence="1">The sequence shown here is derived from an EMBL/GenBank/DDBJ whole genome shotgun (WGS) entry which is preliminary data.</text>
</comment>
<reference evidence="1 2" key="1">
    <citation type="submission" date="2017-12" db="EMBL/GenBank/DDBJ databases">
        <title>High-resolution comparative analysis of great ape genomes.</title>
        <authorList>
            <person name="Pollen A."/>
            <person name="Hastie A."/>
            <person name="Hormozdiari F."/>
            <person name="Dougherty M."/>
            <person name="Liu R."/>
            <person name="Chaisson M."/>
            <person name="Hoppe E."/>
            <person name="Hill C."/>
            <person name="Pang A."/>
            <person name="Hillier L."/>
            <person name="Baker C."/>
            <person name="Armstrong J."/>
            <person name="Shendure J."/>
            <person name="Paten B."/>
            <person name="Wilson R."/>
            <person name="Chao H."/>
            <person name="Schneider V."/>
            <person name="Ventura M."/>
            <person name="Kronenberg Z."/>
            <person name="Murali S."/>
            <person name="Gordon D."/>
            <person name="Cantsilieris S."/>
            <person name="Munson K."/>
            <person name="Nelson B."/>
            <person name="Raja A."/>
            <person name="Underwood J."/>
            <person name="Diekhans M."/>
            <person name="Fiddes I."/>
            <person name="Haussler D."/>
            <person name="Eichler E."/>
        </authorList>
    </citation>
    <scope>NUCLEOTIDE SEQUENCE [LARGE SCALE GENOMIC DNA]</scope>
    <source>
        <strain evidence="1">Yerkes chimp pedigree #C0471</strain>
    </source>
</reference>
<name>A0A2J8QMT1_PANTR</name>
<sequence>LGEYVGQEGKPQKLRVSCEAPGDGDPFQGLLSGVAQMKDMVMMKMMQKMKITLITELTSMDHLQNGQHRLNNSLHDI</sequence>
<evidence type="ECO:0000313" key="1">
    <source>
        <dbReference type="EMBL" id="PNI97587.1"/>
    </source>
</evidence>
<dbReference type="InterPro" id="IPR027893">
    <property type="entry name" value="GON7_meta"/>
</dbReference>
<gene>
    <name evidence="1" type="ORF">CK820_G0025110</name>
</gene>
<dbReference type="EMBL" id="NBAG03000028">
    <property type="protein sequence ID" value="PNI97587.1"/>
    <property type="molecule type" value="Genomic_DNA"/>
</dbReference>
<accession>A0A2J8QMT1</accession>
<dbReference type="GO" id="GO:0000408">
    <property type="term" value="C:EKC/KEOPS complex"/>
    <property type="evidence" value="ECO:0007669"/>
    <property type="project" value="InterPro"/>
</dbReference>
<proteinExistence type="predicted"/>
<dbReference type="PANTHER" id="PTHR37363:SF1">
    <property type="entry name" value="EKC_KEOPS COMPLEX SUBUNIT GON7"/>
    <property type="match status" value="1"/>
</dbReference>
<feature type="non-terminal residue" evidence="1">
    <location>
        <position position="1"/>
    </location>
</feature>